<sequence length="217" mass="23238">MHADPEASTDPVVFWEQRYGSSHRVWSGAVNRALADVAEHWAPGRALDLGSGEGGDVLWLAGRGWDATGIDLSATAVARANAVAAERGLARARCIAADLAAWSEDPAAIEGDAEPYDLVAASFFQSPVELPRERILRAAAHRVAPGGRLVLIAHAAAPQWSSHHGEEFPTPESELRALALADADWRVEIAEVRERAGRGPDGEVHPLSDSVVVVRRR</sequence>
<protein>
    <submittedName>
        <fullName evidence="5">SAM-dependent methyltransferase</fullName>
    </submittedName>
</protein>
<dbReference type="PATRIC" id="fig|1079994.3.peg.993"/>
<evidence type="ECO:0000256" key="2">
    <source>
        <dbReference type="ARBA" id="ARBA00022679"/>
    </source>
</evidence>
<dbReference type="RefSeq" id="WP_058592592.1">
    <property type="nucleotide sequence ID" value="NZ_LDRK01000002.1"/>
</dbReference>
<feature type="domain" description="Methyltransferase" evidence="4">
    <location>
        <begin position="47"/>
        <end position="147"/>
    </location>
</feature>
<dbReference type="GO" id="GO:0032259">
    <property type="term" value="P:methylation"/>
    <property type="evidence" value="ECO:0007669"/>
    <property type="project" value="UniProtKB-KW"/>
</dbReference>
<evidence type="ECO:0000313" key="5">
    <source>
        <dbReference type="EMBL" id="KTR87459.1"/>
    </source>
</evidence>
<evidence type="ECO:0000313" key="6">
    <source>
        <dbReference type="Proteomes" id="UP000070810"/>
    </source>
</evidence>
<keyword evidence="6" id="KW-1185">Reference proteome</keyword>
<dbReference type="PANTHER" id="PTHR43464:SF19">
    <property type="entry name" value="UBIQUINONE BIOSYNTHESIS O-METHYLTRANSFERASE, MITOCHONDRIAL"/>
    <property type="match status" value="1"/>
</dbReference>
<dbReference type="OrthoDB" id="9786503at2"/>
<keyword evidence="3" id="KW-0949">S-adenosyl-L-methionine</keyword>
<keyword evidence="2 5" id="KW-0808">Transferase</keyword>
<dbReference type="AlphaFoldDB" id="A0A147ESB8"/>
<dbReference type="SUPFAM" id="SSF53335">
    <property type="entry name" value="S-adenosyl-L-methionine-dependent methyltransferases"/>
    <property type="match status" value="1"/>
</dbReference>
<evidence type="ECO:0000256" key="1">
    <source>
        <dbReference type="ARBA" id="ARBA00022603"/>
    </source>
</evidence>
<dbReference type="Proteomes" id="UP000070810">
    <property type="component" value="Unassembled WGS sequence"/>
</dbReference>
<comment type="caution">
    <text evidence="5">The sequence shown here is derived from an EMBL/GenBank/DDBJ whole genome shotgun (WGS) entry which is preliminary data.</text>
</comment>
<gene>
    <name evidence="5" type="ORF">NS354_00050</name>
</gene>
<dbReference type="Pfam" id="PF13649">
    <property type="entry name" value="Methyltransf_25"/>
    <property type="match status" value="1"/>
</dbReference>
<dbReference type="PANTHER" id="PTHR43464">
    <property type="entry name" value="METHYLTRANSFERASE"/>
    <property type="match status" value="1"/>
</dbReference>
<dbReference type="GO" id="GO:0008168">
    <property type="term" value="F:methyltransferase activity"/>
    <property type="evidence" value="ECO:0007669"/>
    <property type="project" value="UniProtKB-KW"/>
</dbReference>
<accession>A0A147ESB8</accession>
<dbReference type="InterPro" id="IPR029063">
    <property type="entry name" value="SAM-dependent_MTases_sf"/>
</dbReference>
<proteinExistence type="predicted"/>
<dbReference type="Gene3D" id="3.40.50.150">
    <property type="entry name" value="Vaccinia Virus protein VP39"/>
    <property type="match status" value="1"/>
</dbReference>
<organism evidence="5 6">
    <name type="scientific">Leucobacter chromiiresistens</name>
    <dbReference type="NCBI Taxonomy" id="1079994"/>
    <lineage>
        <taxon>Bacteria</taxon>
        <taxon>Bacillati</taxon>
        <taxon>Actinomycetota</taxon>
        <taxon>Actinomycetes</taxon>
        <taxon>Micrococcales</taxon>
        <taxon>Microbacteriaceae</taxon>
        <taxon>Leucobacter</taxon>
    </lineage>
</organism>
<dbReference type="EMBL" id="LDRK01000002">
    <property type="protein sequence ID" value="KTR87459.1"/>
    <property type="molecule type" value="Genomic_DNA"/>
</dbReference>
<name>A0A147ESB8_9MICO</name>
<keyword evidence="1 5" id="KW-0489">Methyltransferase</keyword>
<dbReference type="CDD" id="cd02440">
    <property type="entry name" value="AdoMet_MTases"/>
    <property type="match status" value="1"/>
</dbReference>
<dbReference type="InterPro" id="IPR041698">
    <property type="entry name" value="Methyltransf_25"/>
</dbReference>
<evidence type="ECO:0000256" key="3">
    <source>
        <dbReference type="ARBA" id="ARBA00022691"/>
    </source>
</evidence>
<evidence type="ECO:0000259" key="4">
    <source>
        <dbReference type="Pfam" id="PF13649"/>
    </source>
</evidence>
<reference evidence="5 6" key="1">
    <citation type="journal article" date="2016" name="Front. Microbiol.">
        <title>Genomic Resource of Rice Seed Associated Bacteria.</title>
        <authorList>
            <person name="Midha S."/>
            <person name="Bansal K."/>
            <person name="Sharma S."/>
            <person name="Kumar N."/>
            <person name="Patil P.P."/>
            <person name="Chaudhry V."/>
            <person name="Patil P.B."/>
        </authorList>
    </citation>
    <scope>NUCLEOTIDE SEQUENCE [LARGE SCALE GENOMIC DNA]</scope>
    <source>
        <strain evidence="5 6">NS354</strain>
    </source>
</reference>